<protein>
    <recommendedName>
        <fullName evidence="4">Reverse transcriptase domain-containing protein</fullName>
    </recommendedName>
</protein>
<dbReference type="AlphaFoldDB" id="A0AAE2C8L3"/>
<evidence type="ECO:0000313" key="2">
    <source>
        <dbReference type="EMBL" id="KAK4412730.1"/>
    </source>
</evidence>
<feature type="compositionally biased region" description="Basic and acidic residues" evidence="1">
    <location>
        <begin position="81"/>
        <end position="111"/>
    </location>
</feature>
<dbReference type="EMBL" id="JACGWO010000013">
    <property type="protein sequence ID" value="KAK4412730.1"/>
    <property type="molecule type" value="Genomic_DNA"/>
</dbReference>
<comment type="caution">
    <text evidence="2">The sequence shown here is derived from an EMBL/GenBank/DDBJ whole genome shotgun (WGS) entry which is preliminary data.</text>
</comment>
<feature type="region of interest" description="Disordered" evidence="1">
    <location>
        <begin position="81"/>
        <end position="116"/>
    </location>
</feature>
<keyword evidence="3" id="KW-1185">Reference proteome</keyword>
<sequence length="126" mass="15095">MHRHLEGRRRAQVYIVQGTSQKQALRSIEKSEHLRWPAKMRKDERRQRSSRYCNFHKDRGHTTEECRQLRDEIERFTRLGYMKQEDGITPNEREKGKIRMDEGVSPQRKDIGPQPRRKIVNVIEGG</sequence>
<evidence type="ECO:0000313" key="3">
    <source>
        <dbReference type="Proteomes" id="UP001293254"/>
    </source>
</evidence>
<reference evidence="2" key="1">
    <citation type="submission" date="2020-06" db="EMBL/GenBank/DDBJ databases">
        <authorList>
            <person name="Li T."/>
            <person name="Hu X."/>
            <person name="Zhang T."/>
            <person name="Song X."/>
            <person name="Zhang H."/>
            <person name="Dai N."/>
            <person name="Sheng W."/>
            <person name="Hou X."/>
            <person name="Wei L."/>
        </authorList>
    </citation>
    <scope>NUCLEOTIDE SEQUENCE</scope>
    <source>
        <strain evidence="2">3651</strain>
        <tissue evidence="2">Leaf</tissue>
    </source>
</reference>
<evidence type="ECO:0008006" key="4">
    <source>
        <dbReference type="Google" id="ProtNLM"/>
    </source>
</evidence>
<name>A0AAE2C8L3_9LAMI</name>
<dbReference type="Proteomes" id="UP001293254">
    <property type="component" value="Unassembled WGS sequence"/>
</dbReference>
<evidence type="ECO:0000256" key="1">
    <source>
        <dbReference type="SAM" id="MobiDB-lite"/>
    </source>
</evidence>
<organism evidence="2 3">
    <name type="scientific">Sesamum alatum</name>
    <dbReference type="NCBI Taxonomy" id="300844"/>
    <lineage>
        <taxon>Eukaryota</taxon>
        <taxon>Viridiplantae</taxon>
        <taxon>Streptophyta</taxon>
        <taxon>Embryophyta</taxon>
        <taxon>Tracheophyta</taxon>
        <taxon>Spermatophyta</taxon>
        <taxon>Magnoliopsida</taxon>
        <taxon>eudicotyledons</taxon>
        <taxon>Gunneridae</taxon>
        <taxon>Pentapetalae</taxon>
        <taxon>asterids</taxon>
        <taxon>lamiids</taxon>
        <taxon>Lamiales</taxon>
        <taxon>Pedaliaceae</taxon>
        <taxon>Sesamum</taxon>
    </lineage>
</organism>
<accession>A0AAE2C8L3</accession>
<gene>
    <name evidence="2" type="ORF">Salat_2920200</name>
</gene>
<reference evidence="2" key="2">
    <citation type="journal article" date="2024" name="Plant">
        <title>Genomic evolution and insights into agronomic trait innovations of Sesamum species.</title>
        <authorList>
            <person name="Miao H."/>
            <person name="Wang L."/>
            <person name="Qu L."/>
            <person name="Liu H."/>
            <person name="Sun Y."/>
            <person name="Le M."/>
            <person name="Wang Q."/>
            <person name="Wei S."/>
            <person name="Zheng Y."/>
            <person name="Lin W."/>
            <person name="Duan Y."/>
            <person name="Cao H."/>
            <person name="Xiong S."/>
            <person name="Wang X."/>
            <person name="Wei L."/>
            <person name="Li C."/>
            <person name="Ma Q."/>
            <person name="Ju M."/>
            <person name="Zhao R."/>
            <person name="Li G."/>
            <person name="Mu C."/>
            <person name="Tian Q."/>
            <person name="Mei H."/>
            <person name="Zhang T."/>
            <person name="Gao T."/>
            <person name="Zhang H."/>
        </authorList>
    </citation>
    <scope>NUCLEOTIDE SEQUENCE</scope>
    <source>
        <strain evidence="2">3651</strain>
    </source>
</reference>
<proteinExistence type="predicted"/>